<dbReference type="OrthoDB" id="3694594at2"/>
<evidence type="ECO:0000313" key="2">
    <source>
        <dbReference type="Proteomes" id="UP000272729"/>
    </source>
</evidence>
<dbReference type="Proteomes" id="UP000272729">
    <property type="component" value="Unassembled WGS sequence"/>
</dbReference>
<proteinExistence type="predicted"/>
<dbReference type="AlphaFoldDB" id="A0A495XMW4"/>
<evidence type="ECO:0000313" key="1">
    <source>
        <dbReference type="EMBL" id="RKT73793.1"/>
    </source>
</evidence>
<organism evidence="1 2">
    <name type="scientific">Saccharothrix variisporea</name>
    <dbReference type="NCBI Taxonomy" id="543527"/>
    <lineage>
        <taxon>Bacteria</taxon>
        <taxon>Bacillati</taxon>
        <taxon>Actinomycetota</taxon>
        <taxon>Actinomycetes</taxon>
        <taxon>Pseudonocardiales</taxon>
        <taxon>Pseudonocardiaceae</taxon>
        <taxon>Saccharothrix</taxon>
    </lineage>
</organism>
<dbReference type="RefSeq" id="WP_121227843.1">
    <property type="nucleotide sequence ID" value="NZ_JBIUBA010000082.1"/>
</dbReference>
<protein>
    <recommendedName>
        <fullName evidence="3">Excreted virulence factor EspC (Type VII ESX diderm)</fullName>
    </recommendedName>
</protein>
<comment type="caution">
    <text evidence="1">The sequence shown here is derived from an EMBL/GenBank/DDBJ whole genome shotgun (WGS) entry which is preliminary data.</text>
</comment>
<gene>
    <name evidence="1" type="ORF">DFJ66_7130</name>
</gene>
<name>A0A495XMW4_9PSEU</name>
<dbReference type="EMBL" id="RBXR01000001">
    <property type="protein sequence ID" value="RKT73793.1"/>
    <property type="molecule type" value="Genomic_DNA"/>
</dbReference>
<sequence length="88" mass="9232">MSGGFRVDPDELTWYASRLSEAADDLDRVLSTVDGPVGDLGPQGVTEAVEGLVVGWVARLRAVDLAGVAESVRAAGEAYRAADEWGRG</sequence>
<keyword evidence="2" id="KW-1185">Reference proteome</keyword>
<evidence type="ECO:0008006" key="3">
    <source>
        <dbReference type="Google" id="ProtNLM"/>
    </source>
</evidence>
<reference evidence="1 2" key="1">
    <citation type="submission" date="2018-10" db="EMBL/GenBank/DDBJ databases">
        <title>Sequencing the genomes of 1000 actinobacteria strains.</title>
        <authorList>
            <person name="Klenk H.-P."/>
        </authorList>
    </citation>
    <scope>NUCLEOTIDE SEQUENCE [LARGE SCALE GENOMIC DNA]</scope>
    <source>
        <strain evidence="1 2">DSM 43911</strain>
    </source>
</reference>
<accession>A0A495XMW4</accession>